<proteinExistence type="inferred from homology"/>
<dbReference type="InterPro" id="IPR002734">
    <property type="entry name" value="RibDG_C"/>
</dbReference>
<dbReference type="InterPro" id="IPR016193">
    <property type="entry name" value="Cytidine_deaminase-like"/>
</dbReference>
<accession>A0A518ESE1</accession>
<feature type="active site" description="Proton donor" evidence="13">
    <location>
        <position position="62"/>
    </location>
</feature>
<dbReference type="PROSITE" id="PS51747">
    <property type="entry name" value="CYT_DCMP_DEAMINASES_2"/>
    <property type="match status" value="1"/>
</dbReference>
<gene>
    <name evidence="17" type="primary">ribD_1</name>
    <name evidence="17" type="ORF">Poly30_25260</name>
</gene>
<dbReference type="EC" id="1.1.1.193" evidence="12"/>
<dbReference type="GO" id="GO:0008703">
    <property type="term" value="F:5-amino-6-(5-phosphoribosylamino)uracil reductase activity"/>
    <property type="evidence" value="ECO:0007669"/>
    <property type="project" value="UniProtKB-EC"/>
</dbReference>
<dbReference type="AlphaFoldDB" id="A0A518ESE1"/>
<protein>
    <recommendedName>
        <fullName evidence="12">Riboflavin biosynthesis protein RibD</fullName>
    </recommendedName>
    <domain>
        <recommendedName>
            <fullName evidence="12">Diaminohydroxyphosphoribosylaminopyrimidine deaminase</fullName>
            <shortName evidence="12">DRAP deaminase</shortName>
            <ecNumber evidence="12">3.5.4.26</ecNumber>
        </recommendedName>
        <alternativeName>
            <fullName evidence="12">Riboflavin-specific deaminase</fullName>
        </alternativeName>
    </domain>
    <domain>
        <recommendedName>
            <fullName evidence="12">5-amino-6-(5-phosphoribosylamino)uracil reductase</fullName>
            <ecNumber evidence="12">1.1.1.193</ecNumber>
        </recommendedName>
        <alternativeName>
            <fullName evidence="12">HTP reductase</fullName>
        </alternativeName>
    </domain>
</protein>
<evidence type="ECO:0000256" key="14">
    <source>
        <dbReference type="PIRSR" id="PIRSR006769-2"/>
    </source>
</evidence>
<dbReference type="PANTHER" id="PTHR38011">
    <property type="entry name" value="DIHYDROFOLATE REDUCTASE FAMILY PROTEIN (AFU_ORTHOLOGUE AFUA_8G06820)"/>
    <property type="match status" value="1"/>
</dbReference>
<name>A0A518ESE1_9BACT</name>
<evidence type="ECO:0000256" key="8">
    <source>
        <dbReference type="ARBA" id="ARBA00022833"/>
    </source>
</evidence>
<evidence type="ECO:0000256" key="7">
    <source>
        <dbReference type="ARBA" id="ARBA00022723"/>
    </source>
</evidence>
<sequence length="397" mass="43092">MNGISQTLDPAIARSLLRELGESARAFRFEVAPNPCVGAAVLAGSKVVSRGFHRVWGGPHAEVDALRLAAESSVPQSEWDTMLVTLEPCSTTGKTPACVDAIKRSGIRRVIVGALDPDPRHRGRGLEILEEAGIEVLVDPVPSPLQDVAPHFLHWNDNERVRRPRPWTIAKWAQTLTGQLSPPEDIGGGRWISGPTSVAEVHKLRGRVDAIVTGVGTVLHDDPRLTVRPMGAPGLAVDPSNLSKGSPPPQGPARIVLDSWLRTSPTARLFEESQDGELAGPVVIVALPGADPIRRRALEAAGATVHTSRGMDRFTLDLRDLWSWLWSQGYQRVLLETGPTLLRNALDAGFVDQLRIYTGNVRGGEGESLAPWLTEAKLLERLHRESGQDAVLEAFLR</sequence>
<keyword evidence="12" id="KW-0378">Hydrolase</keyword>
<dbReference type="InterPro" id="IPR024072">
    <property type="entry name" value="DHFR-like_dom_sf"/>
</dbReference>
<dbReference type="PROSITE" id="PS00903">
    <property type="entry name" value="CYT_DCMP_DEAMINASES_1"/>
    <property type="match status" value="1"/>
</dbReference>
<evidence type="ECO:0000313" key="17">
    <source>
        <dbReference type="EMBL" id="QDV07007.1"/>
    </source>
</evidence>
<feature type="binding site" evidence="15">
    <location>
        <position position="89"/>
    </location>
    <ligand>
        <name>Zn(2+)</name>
        <dbReference type="ChEBI" id="CHEBI:29105"/>
        <note>catalytic</note>
    </ligand>
</feature>
<evidence type="ECO:0000256" key="1">
    <source>
        <dbReference type="ARBA" id="ARBA00002151"/>
    </source>
</evidence>
<evidence type="ECO:0000256" key="9">
    <source>
        <dbReference type="ARBA" id="ARBA00022857"/>
    </source>
</evidence>
<dbReference type="SUPFAM" id="SSF53597">
    <property type="entry name" value="Dihydrofolate reductase-like"/>
    <property type="match status" value="1"/>
</dbReference>
<keyword evidence="10 12" id="KW-0560">Oxidoreductase</keyword>
<dbReference type="PIRSF" id="PIRSF006769">
    <property type="entry name" value="RibD"/>
    <property type="match status" value="1"/>
</dbReference>
<dbReference type="InterPro" id="IPR050765">
    <property type="entry name" value="Riboflavin_Biosynth_HTPR"/>
</dbReference>
<dbReference type="GO" id="GO:0008270">
    <property type="term" value="F:zinc ion binding"/>
    <property type="evidence" value="ECO:0007669"/>
    <property type="project" value="InterPro"/>
</dbReference>
<evidence type="ECO:0000256" key="4">
    <source>
        <dbReference type="ARBA" id="ARBA00005259"/>
    </source>
</evidence>
<dbReference type="EC" id="3.5.4.26" evidence="12"/>
<dbReference type="GO" id="GO:0009231">
    <property type="term" value="P:riboflavin biosynthetic process"/>
    <property type="evidence" value="ECO:0007669"/>
    <property type="project" value="UniProtKB-UniPathway"/>
</dbReference>
<keyword evidence="11" id="KW-0511">Multifunctional enzyme</keyword>
<evidence type="ECO:0000259" key="16">
    <source>
        <dbReference type="PROSITE" id="PS51747"/>
    </source>
</evidence>
<dbReference type="Pfam" id="PF00383">
    <property type="entry name" value="dCMP_cyt_deam_1"/>
    <property type="match status" value="1"/>
</dbReference>
<dbReference type="InterPro" id="IPR016192">
    <property type="entry name" value="APOBEC/CMP_deaminase_Zn-bd"/>
</dbReference>
<keyword evidence="6 12" id="KW-0686">Riboflavin biosynthesis</keyword>
<evidence type="ECO:0000256" key="10">
    <source>
        <dbReference type="ARBA" id="ARBA00023002"/>
    </source>
</evidence>
<evidence type="ECO:0000256" key="15">
    <source>
        <dbReference type="PIRSR" id="PIRSR006769-3"/>
    </source>
</evidence>
<feature type="binding site" evidence="14">
    <location>
        <position position="173"/>
    </location>
    <ligand>
        <name>NADP(+)</name>
        <dbReference type="ChEBI" id="CHEBI:58349"/>
    </ligand>
</feature>
<evidence type="ECO:0000256" key="6">
    <source>
        <dbReference type="ARBA" id="ARBA00022619"/>
    </source>
</evidence>
<feature type="binding site" evidence="14">
    <location>
        <position position="228"/>
    </location>
    <ligand>
        <name>substrate</name>
    </ligand>
</feature>
<dbReference type="Gene3D" id="3.40.430.10">
    <property type="entry name" value="Dihydrofolate Reductase, subunit A"/>
    <property type="match status" value="1"/>
</dbReference>
<dbReference type="Proteomes" id="UP000320390">
    <property type="component" value="Chromosome"/>
</dbReference>
<evidence type="ECO:0000256" key="5">
    <source>
        <dbReference type="ARBA" id="ARBA00007417"/>
    </source>
</evidence>
<comment type="pathway">
    <text evidence="3 12">Cofactor biosynthesis; riboflavin biosynthesis; 5-amino-6-(D-ribitylamino)uracil from GTP: step 3/4.</text>
</comment>
<feature type="binding site" evidence="14">
    <location>
        <position position="205"/>
    </location>
    <ligand>
        <name>substrate</name>
    </ligand>
</feature>
<feature type="binding site" evidence="15">
    <location>
        <position position="60"/>
    </location>
    <ligand>
        <name>Zn(2+)</name>
        <dbReference type="ChEBI" id="CHEBI:29105"/>
        <note>catalytic</note>
    </ligand>
</feature>
<feature type="binding site" evidence="14">
    <location>
        <position position="191"/>
    </location>
    <ligand>
        <name>NADP(+)</name>
        <dbReference type="ChEBI" id="CHEBI:58349"/>
    </ligand>
</feature>
<reference evidence="17 18" key="1">
    <citation type="submission" date="2019-02" db="EMBL/GenBank/DDBJ databases">
        <title>Deep-cultivation of Planctomycetes and their phenomic and genomic characterization uncovers novel biology.</title>
        <authorList>
            <person name="Wiegand S."/>
            <person name="Jogler M."/>
            <person name="Boedeker C."/>
            <person name="Pinto D."/>
            <person name="Vollmers J."/>
            <person name="Rivas-Marin E."/>
            <person name="Kohn T."/>
            <person name="Peeters S.H."/>
            <person name="Heuer A."/>
            <person name="Rast P."/>
            <person name="Oberbeckmann S."/>
            <person name="Bunk B."/>
            <person name="Jeske O."/>
            <person name="Meyerdierks A."/>
            <person name="Storesund J.E."/>
            <person name="Kallscheuer N."/>
            <person name="Luecker S."/>
            <person name="Lage O.M."/>
            <person name="Pohl T."/>
            <person name="Merkel B.J."/>
            <person name="Hornburger P."/>
            <person name="Mueller R.-W."/>
            <person name="Bruemmer F."/>
            <person name="Labrenz M."/>
            <person name="Spormann A.M."/>
            <person name="Op den Camp H."/>
            <person name="Overmann J."/>
            <person name="Amann R."/>
            <person name="Jetten M.S.M."/>
            <person name="Mascher T."/>
            <person name="Medema M.H."/>
            <person name="Devos D.P."/>
            <person name="Kaster A.-K."/>
            <person name="Ovreas L."/>
            <person name="Rohde M."/>
            <person name="Galperin M.Y."/>
            <person name="Jogler C."/>
        </authorList>
    </citation>
    <scope>NUCLEOTIDE SEQUENCE [LARGE SCALE GENOMIC DNA]</scope>
    <source>
        <strain evidence="17 18">Poly30</strain>
    </source>
</reference>
<comment type="catalytic activity">
    <reaction evidence="12">
        <text>2,5-diamino-6-hydroxy-4-(5-phosphoribosylamino)-pyrimidine + H2O + H(+) = 5-amino-6-(5-phospho-D-ribosylamino)uracil + NH4(+)</text>
        <dbReference type="Rhea" id="RHEA:21868"/>
        <dbReference type="ChEBI" id="CHEBI:15377"/>
        <dbReference type="ChEBI" id="CHEBI:15378"/>
        <dbReference type="ChEBI" id="CHEBI:28938"/>
        <dbReference type="ChEBI" id="CHEBI:58453"/>
        <dbReference type="ChEBI" id="CHEBI:58614"/>
        <dbReference type="EC" id="3.5.4.26"/>
    </reaction>
</comment>
<keyword evidence="9 12" id="KW-0521">NADP</keyword>
<feature type="binding site" evidence="15">
    <location>
        <position position="98"/>
    </location>
    <ligand>
        <name>Zn(2+)</name>
        <dbReference type="ChEBI" id="CHEBI:29105"/>
        <note>catalytic</note>
    </ligand>
</feature>
<dbReference type="GO" id="GO:0008835">
    <property type="term" value="F:diaminohydroxyphosphoribosylaminopyrimidine deaminase activity"/>
    <property type="evidence" value="ECO:0007669"/>
    <property type="project" value="UniProtKB-EC"/>
</dbReference>
<keyword evidence="18" id="KW-1185">Reference proteome</keyword>
<organism evidence="17 18">
    <name type="scientific">Saltatorellus ferox</name>
    <dbReference type="NCBI Taxonomy" id="2528018"/>
    <lineage>
        <taxon>Bacteria</taxon>
        <taxon>Pseudomonadati</taxon>
        <taxon>Planctomycetota</taxon>
        <taxon>Planctomycetia</taxon>
        <taxon>Planctomycetia incertae sedis</taxon>
        <taxon>Saltatorellus</taxon>
    </lineage>
</organism>
<feature type="domain" description="CMP/dCMP-type deaminase" evidence="16">
    <location>
        <begin position="11"/>
        <end position="137"/>
    </location>
</feature>
<dbReference type="Pfam" id="PF01872">
    <property type="entry name" value="RibD_C"/>
    <property type="match status" value="1"/>
</dbReference>
<comment type="cofactor">
    <cofactor evidence="12 15">
        <name>Zn(2+)</name>
        <dbReference type="ChEBI" id="CHEBI:29105"/>
    </cofactor>
    <text evidence="12 15">Binds 1 zinc ion.</text>
</comment>
<dbReference type="InterPro" id="IPR002125">
    <property type="entry name" value="CMP_dCMP_dom"/>
</dbReference>
<dbReference type="EMBL" id="CP036434">
    <property type="protein sequence ID" value="QDV07007.1"/>
    <property type="molecule type" value="Genomic_DNA"/>
</dbReference>
<comment type="similarity">
    <text evidence="5 12">In the C-terminal section; belongs to the HTP reductase family.</text>
</comment>
<comment type="similarity">
    <text evidence="4 12">In the N-terminal section; belongs to the cytidine and deoxycytidylate deaminase family.</text>
</comment>
<dbReference type="InterPro" id="IPR004794">
    <property type="entry name" value="Eubact_RibD"/>
</dbReference>
<feature type="binding site" evidence="14">
    <location>
        <position position="225"/>
    </location>
    <ligand>
        <name>substrate</name>
    </ligand>
</feature>
<comment type="catalytic activity">
    <reaction evidence="12">
        <text>5-amino-6-(5-phospho-D-ribitylamino)uracil + NADP(+) = 5-amino-6-(5-phospho-D-ribosylamino)uracil + NADPH + H(+)</text>
        <dbReference type="Rhea" id="RHEA:17845"/>
        <dbReference type="ChEBI" id="CHEBI:15378"/>
        <dbReference type="ChEBI" id="CHEBI:57783"/>
        <dbReference type="ChEBI" id="CHEBI:58349"/>
        <dbReference type="ChEBI" id="CHEBI:58421"/>
        <dbReference type="ChEBI" id="CHEBI:58453"/>
        <dbReference type="EC" id="1.1.1.193"/>
    </reaction>
</comment>
<evidence type="ECO:0000256" key="11">
    <source>
        <dbReference type="ARBA" id="ARBA00023268"/>
    </source>
</evidence>
<feature type="binding site" evidence="14">
    <location>
        <position position="221"/>
    </location>
    <ligand>
        <name>NADP(+)</name>
        <dbReference type="ChEBI" id="CHEBI:58349"/>
    </ligand>
</feature>
<dbReference type="SUPFAM" id="SSF53927">
    <property type="entry name" value="Cytidine deaminase-like"/>
    <property type="match status" value="1"/>
</dbReference>
<evidence type="ECO:0000313" key="18">
    <source>
        <dbReference type="Proteomes" id="UP000320390"/>
    </source>
</evidence>
<dbReference type="CDD" id="cd01284">
    <property type="entry name" value="Riboflavin_deaminase-reductase"/>
    <property type="match status" value="1"/>
</dbReference>
<evidence type="ECO:0000256" key="12">
    <source>
        <dbReference type="PIRNR" id="PIRNR006769"/>
    </source>
</evidence>
<dbReference type="UniPathway" id="UPA00275">
    <property type="reaction ID" value="UER00401"/>
</dbReference>
<keyword evidence="7 12" id="KW-0479">Metal-binding</keyword>
<keyword evidence="8 12" id="KW-0862">Zinc</keyword>
<dbReference type="RefSeq" id="WP_419191294.1">
    <property type="nucleotide sequence ID" value="NZ_CP036434.1"/>
</dbReference>
<feature type="binding site" evidence="14">
    <location>
        <position position="217"/>
    </location>
    <ligand>
        <name>NADP(+)</name>
        <dbReference type="ChEBI" id="CHEBI:58349"/>
    </ligand>
</feature>
<comment type="pathway">
    <text evidence="2 12">Cofactor biosynthesis; riboflavin biosynthesis; 5-amino-6-(D-ribitylamino)uracil from GTP: step 2/4.</text>
</comment>
<evidence type="ECO:0000256" key="3">
    <source>
        <dbReference type="ARBA" id="ARBA00004910"/>
    </source>
</evidence>
<evidence type="ECO:0000256" key="13">
    <source>
        <dbReference type="PIRSR" id="PIRSR006769-1"/>
    </source>
</evidence>
<dbReference type="Gene3D" id="3.40.140.10">
    <property type="entry name" value="Cytidine Deaminase, domain 2"/>
    <property type="match status" value="1"/>
</dbReference>
<comment type="function">
    <text evidence="1 12">Converts 2,5-diamino-6-(ribosylamino)-4(3h)-pyrimidinone 5'-phosphate into 5-amino-6-(ribosylamino)-2,4(1h,3h)-pyrimidinedione 5'-phosphate.</text>
</comment>
<feature type="binding site" evidence="14">
    <location>
        <position position="259"/>
    </location>
    <ligand>
        <name>NADP(+)</name>
        <dbReference type="ChEBI" id="CHEBI:58349"/>
    </ligand>
</feature>
<dbReference type="PANTHER" id="PTHR38011:SF7">
    <property type="entry name" value="2,5-DIAMINO-6-RIBOSYLAMINO-4(3H)-PYRIMIDINONE 5'-PHOSPHATE REDUCTASE"/>
    <property type="match status" value="1"/>
</dbReference>
<dbReference type="NCBIfam" id="TIGR00326">
    <property type="entry name" value="eubact_ribD"/>
    <property type="match status" value="1"/>
</dbReference>
<evidence type="ECO:0000256" key="2">
    <source>
        <dbReference type="ARBA" id="ARBA00004882"/>
    </source>
</evidence>